<dbReference type="InterPro" id="IPR042044">
    <property type="entry name" value="EXOC6PINT-1/Sec15/Tip20_C_dom2"/>
</dbReference>
<gene>
    <name evidence="9" type="ORF">M409DRAFT_49287</name>
</gene>
<dbReference type="PANTHER" id="PTHR12702">
    <property type="entry name" value="SEC15"/>
    <property type="match status" value="1"/>
</dbReference>
<keyword evidence="2 5" id="KW-0813">Transport</keyword>
<evidence type="ECO:0000256" key="5">
    <source>
        <dbReference type="PIRNR" id="PIRNR025007"/>
    </source>
</evidence>
<name>A0A6A6D3I7_ZASCE</name>
<dbReference type="EMBL" id="ML993580">
    <property type="protein sequence ID" value="KAF2172752.1"/>
    <property type="molecule type" value="Genomic_DNA"/>
</dbReference>
<evidence type="ECO:0000256" key="4">
    <source>
        <dbReference type="ARBA" id="ARBA00023054"/>
    </source>
</evidence>
<proteinExistence type="inferred from homology"/>
<comment type="similarity">
    <text evidence="1 5">Belongs to the SEC15 family.</text>
</comment>
<dbReference type="PANTHER" id="PTHR12702:SF0">
    <property type="entry name" value="EXOCYST COMPLEX COMPONENT 6"/>
    <property type="match status" value="1"/>
</dbReference>
<dbReference type="GeneID" id="54564470"/>
<dbReference type="OrthoDB" id="10267033at2759"/>
<dbReference type="GO" id="GO:0000145">
    <property type="term" value="C:exocyst"/>
    <property type="evidence" value="ECO:0007669"/>
    <property type="project" value="UniProtKB-UniRule"/>
</dbReference>
<dbReference type="InterPro" id="IPR042045">
    <property type="entry name" value="EXOC6/Sec15_C_dom1"/>
</dbReference>
<dbReference type="Pfam" id="PF04091">
    <property type="entry name" value="Sec15_C"/>
    <property type="match status" value="1"/>
</dbReference>
<dbReference type="Gene3D" id="1.10.357.30">
    <property type="entry name" value="Exocyst complex subunit Sec15 C-terminal domain, N-terminal subdomain"/>
    <property type="match status" value="1"/>
</dbReference>
<evidence type="ECO:0000256" key="3">
    <source>
        <dbReference type="ARBA" id="ARBA00022483"/>
    </source>
</evidence>
<evidence type="ECO:0000256" key="6">
    <source>
        <dbReference type="SAM" id="MobiDB-lite"/>
    </source>
</evidence>
<dbReference type="AlphaFoldDB" id="A0A6A6D3I7"/>
<feature type="region of interest" description="Disordered" evidence="6">
    <location>
        <begin position="755"/>
        <end position="803"/>
    </location>
</feature>
<dbReference type="FunFam" id="1.10.357.30:FF:000004">
    <property type="entry name" value="Exocyst complex component SEC15"/>
    <property type="match status" value="1"/>
</dbReference>
<keyword evidence="10" id="KW-1185">Reference proteome</keyword>
<keyword evidence="4" id="KW-0175">Coiled coil</keyword>
<organism evidence="9 10">
    <name type="scientific">Zasmidium cellare ATCC 36951</name>
    <dbReference type="NCBI Taxonomy" id="1080233"/>
    <lineage>
        <taxon>Eukaryota</taxon>
        <taxon>Fungi</taxon>
        <taxon>Dikarya</taxon>
        <taxon>Ascomycota</taxon>
        <taxon>Pezizomycotina</taxon>
        <taxon>Dothideomycetes</taxon>
        <taxon>Dothideomycetidae</taxon>
        <taxon>Mycosphaerellales</taxon>
        <taxon>Mycosphaerellaceae</taxon>
        <taxon>Zasmidium</taxon>
    </lineage>
</organism>
<dbReference type="InterPro" id="IPR046361">
    <property type="entry name" value="EXOC6/Sec15_C"/>
</dbReference>
<evidence type="ECO:0000313" key="9">
    <source>
        <dbReference type="EMBL" id="KAF2172752.1"/>
    </source>
</evidence>
<evidence type="ECO:0000313" key="10">
    <source>
        <dbReference type="Proteomes" id="UP000799537"/>
    </source>
</evidence>
<dbReference type="InterPro" id="IPR048359">
    <property type="entry name" value="EXOC6_Sec15_N"/>
</dbReference>
<comment type="function">
    <text evidence="5">Component of the exocyst complex involved in the docking of exocytic vesicles with fusion sites on the plasma membrane.</text>
</comment>
<feature type="domain" description="Exocyst complex subunit EXOC6/Sec15 C-terminal" evidence="7">
    <location>
        <begin position="402"/>
        <end position="751"/>
    </location>
</feature>
<dbReference type="GO" id="GO:0006893">
    <property type="term" value="P:Golgi to plasma membrane transport"/>
    <property type="evidence" value="ECO:0007669"/>
    <property type="project" value="TreeGrafter"/>
</dbReference>
<dbReference type="Proteomes" id="UP000799537">
    <property type="component" value="Unassembled WGS sequence"/>
</dbReference>
<dbReference type="InterPro" id="IPR007225">
    <property type="entry name" value="EXOC6/Sec15"/>
</dbReference>
<evidence type="ECO:0000259" key="7">
    <source>
        <dbReference type="Pfam" id="PF04091"/>
    </source>
</evidence>
<evidence type="ECO:0000256" key="2">
    <source>
        <dbReference type="ARBA" id="ARBA00022448"/>
    </source>
</evidence>
<accession>A0A6A6D3I7</accession>
<dbReference type="GO" id="GO:0090522">
    <property type="term" value="P:vesicle tethering involved in exocytosis"/>
    <property type="evidence" value="ECO:0007669"/>
    <property type="project" value="UniProtKB-UniRule"/>
</dbReference>
<keyword evidence="3 5" id="KW-0268">Exocytosis</keyword>
<feature type="compositionally biased region" description="Basic and acidic residues" evidence="6">
    <location>
        <begin position="788"/>
        <end position="803"/>
    </location>
</feature>
<dbReference type="PIRSF" id="PIRSF025007">
    <property type="entry name" value="Sec15"/>
    <property type="match status" value="1"/>
</dbReference>
<dbReference type="Gene3D" id="1.20.58.670">
    <property type="entry name" value="Dsl1p vesicle tethering complex, Tip20p subunit, domain D"/>
    <property type="match status" value="1"/>
</dbReference>
<dbReference type="RefSeq" id="XP_033673641.1">
    <property type="nucleotide sequence ID" value="XM_033811198.1"/>
</dbReference>
<evidence type="ECO:0000256" key="1">
    <source>
        <dbReference type="ARBA" id="ARBA00007944"/>
    </source>
</evidence>
<sequence length="803" mass="90810">MPGLVAGDQYDDLTGAVQQIILSSSESDYLDQLIPLLKNAETQTQVTPLIHALNHVSADREAQIETICNSNHQEFINSVNQLQSVREGTVNLTSEIMELSRSIQASTEKIAEQKKALVESRGVRQNIDEATQALKDCLEVLRLANQVHDLLGKKNHYAALRALDELQNVHLREVTRYKIAEMIERSVPATQRLIADAVMMDLNTWLYRIRETSQFLGEVAFYHTEMRRTRQKERGEKDEYLGSFKLNSAVELVADEPEEFDVLNNEEVQVDFSPLFECLHIHNALGETEKFRADYAATRRRQKDLLIPQAINLLDEESSSLSSLLEGAAGFAIVEKATMQKTENFRAQSDVDELWDSMCQSVVSLISSALHNVDNDENLLKIKGVIALFIQTMDSWGYPVSSLDSLLLTLFDKYSSLLKKRFSDDFQEIVSTDDYMPMPINNAEEYTKVISVSWYTPPAGQERPEDIQYPCVLPFSQMYPLVCIDIRNFLNQIYLFSDDHFRHTTVIDKTLKESLDELLVDKVCKSLVDRLSSQYPGQIVQILTNLNHFEDACNDLEDLLVEARSSSSAAGPVKLNATSQFNAAKKRAETRIFELVNSKIDDLIETAEYDWLSNYIPDSASPYIQELTRYLSNTMNMVLLGLPEQMKERIYFEALTHVGEALLSLPLDPGVRRISPQAVAAYRIDIDDLISYVEALPEAPGLIDSLTPLRQTTDLMGLAAEGKGEEFFDSSKSHTRFGQVDKIKGAELLEKVFTAPPEPAPRRERMSILPDFSGSREDVSKKPSTHFGDFRDRLGGFTKRDRS</sequence>
<dbReference type="GO" id="GO:0006886">
    <property type="term" value="P:intracellular protein transport"/>
    <property type="evidence" value="ECO:0007669"/>
    <property type="project" value="InterPro"/>
</dbReference>
<protein>
    <recommendedName>
        <fullName evidence="5">Exocyst complex component SEC15</fullName>
    </recommendedName>
</protein>
<feature type="domain" description="Exocyst complex component EXOC6/Sec15 N-terminal" evidence="8">
    <location>
        <begin position="53"/>
        <end position="221"/>
    </location>
</feature>
<reference evidence="9" key="1">
    <citation type="journal article" date="2020" name="Stud. Mycol.">
        <title>101 Dothideomycetes genomes: a test case for predicting lifestyles and emergence of pathogens.</title>
        <authorList>
            <person name="Haridas S."/>
            <person name="Albert R."/>
            <person name="Binder M."/>
            <person name="Bloem J."/>
            <person name="Labutti K."/>
            <person name="Salamov A."/>
            <person name="Andreopoulos B."/>
            <person name="Baker S."/>
            <person name="Barry K."/>
            <person name="Bills G."/>
            <person name="Bluhm B."/>
            <person name="Cannon C."/>
            <person name="Castanera R."/>
            <person name="Culley D."/>
            <person name="Daum C."/>
            <person name="Ezra D."/>
            <person name="Gonzalez J."/>
            <person name="Henrissat B."/>
            <person name="Kuo A."/>
            <person name="Liang C."/>
            <person name="Lipzen A."/>
            <person name="Lutzoni F."/>
            <person name="Magnuson J."/>
            <person name="Mondo S."/>
            <person name="Nolan M."/>
            <person name="Ohm R."/>
            <person name="Pangilinan J."/>
            <person name="Park H.-J."/>
            <person name="Ramirez L."/>
            <person name="Alfaro M."/>
            <person name="Sun H."/>
            <person name="Tritt A."/>
            <person name="Yoshinaga Y."/>
            <person name="Zwiers L.-H."/>
            <person name="Turgeon B."/>
            <person name="Goodwin S."/>
            <person name="Spatafora J."/>
            <person name="Crous P."/>
            <person name="Grigoriev I."/>
        </authorList>
    </citation>
    <scope>NUCLEOTIDE SEQUENCE</scope>
    <source>
        <strain evidence="9">ATCC 36951</strain>
    </source>
</reference>
<evidence type="ECO:0000259" key="8">
    <source>
        <dbReference type="Pfam" id="PF20651"/>
    </source>
</evidence>
<dbReference type="GO" id="GO:0016020">
    <property type="term" value="C:membrane"/>
    <property type="evidence" value="ECO:0007669"/>
    <property type="project" value="TreeGrafter"/>
</dbReference>
<dbReference type="Pfam" id="PF20651">
    <property type="entry name" value="EXOC6_Sec15_N"/>
    <property type="match status" value="1"/>
</dbReference>